<gene>
    <name evidence="1" type="ORF">L1987_45989</name>
</gene>
<reference evidence="1 2" key="2">
    <citation type="journal article" date="2022" name="Mol. Ecol. Resour.">
        <title>The genomes of chicory, endive, great burdock and yacon provide insights into Asteraceae paleo-polyploidization history and plant inulin production.</title>
        <authorList>
            <person name="Fan W."/>
            <person name="Wang S."/>
            <person name="Wang H."/>
            <person name="Wang A."/>
            <person name="Jiang F."/>
            <person name="Liu H."/>
            <person name="Zhao H."/>
            <person name="Xu D."/>
            <person name="Zhang Y."/>
        </authorList>
    </citation>
    <scope>NUCLEOTIDE SEQUENCE [LARGE SCALE GENOMIC DNA]</scope>
    <source>
        <strain evidence="2">cv. Yunnan</strain>
        <tissue evidence="1">Leaves</tissue>
    </source>
</reference>
<accession>A0ACB9FZI2</accession>
<dbReference type="EMBL" id="CM042032">
    <property type="protein sequence ID" value="KAI3776216.1"/>
    <property type="molecule type" value="Genomic_DNA"/>
</dbReference>
<keyword evidence="2" id="KW-1185">Reference proteome</keyword>
<protein>
    <submittedName>
        <fullName evidence="1">Uncharacterized protein</fullName>
    </submittedName>
</protein>
<proteinExistence type="predicted"/>
<sequence>MSASIAAAHSSQGVEDATFVASLLVTPPSSKHPSPVISPHVQHSSDAGPSTPSDSKRIIFLESQVLVLQTQVDTLVTTNTQRQLVLLAQATQIADMQLLVSKLVERLDAQGELRIHDSCHTESIQRKDDGDNDPSGNIEGDRQYADVNPISRVQGESTSGNVEGTKNDSGVNEEILLLEFFANSEEEEEEEAEKLECLDDIDE</sequence>
<comment type="caution">
    <text evidence="1">The sequence shown here is derived from an EMBL/GenBank/DDBJ whole genome shotgun (WGS) entry which is preliminary data.</text>
</comment>
<reference evidence="2" key="1">
    <citation type="journal article" date="2022" name="Mol. Ecol. Resour.">
        <title>The genomes of chicory, endive, great burdock and yacon provide insights into Asteraceae palaeo-polyploidization history and plant inulin production.</title>
        <authorList>
            <person name="Fan W."/>
            <person name="Wang S."/>
            <person name="Wang H."/>
            <person name="Wang A."/>
            <person name="Jiang F."/>
            <person name="Liu H."/>
            <person name="Zhao H."/>
            <person name="Xu D."/>
            <person name="Zhang Y."/>
        </authorList>
    </citation>
    <scope>NUCLEOTIDE SEQUENCE [LARGE SCALE GENOMIC DNA]</scope>
    <source>
        <strain evidence="2">cv. Yunnan</strain>
    </source>
</reference>
<evidence type="ECO:0000313" key="1">
    <source>
        <dbReference type="EMBL" id="KAI3776216.1"/>
    </source>
</evidence>
<name>A0ACB9FZI2_9ASTR</name>
<dbReference type="Proteomes" id="UP001056120">
    <property type="component" value="Linkage Group LG15"/>
</dbReference>
<evidence type="ECO:0000313" key="2">
    <source>
        <dbReference type="Proteomes" id="UP001056120"/>
    </source>
</evidence>
<organism evidence="1 2">
    <name type="scientific">Smallanthus sonchifolius</name>
    <dbReference type="NCBI Taxonomy" id="185202"/>
    <lineage>
        <taxon>Eukaryota</taxon>
        <taxon>Viridiplantae</taxon>
        <taxon>Streptophyta</taxon>
        <taxon>Embryophyta</taxon>
        <taxon>Tracheophyta</taxon>
        <taxon>Spermatophyta</taxon>
        <taxon>Magnoliopsida</taxon>
        <taxon>eudicotyledons</taxon>
        <taxon>Gunneridae</taxon>
        <taxon>Pentapetalae</taxon>
        <taxon>asterids</taxon>
        <taxon>campanulids</taxon>
        <taxon>Asterales</taxon>
        <taxon>Asteraceae</taxon>
        <taxon>Asteroideae</taxon>
        <taxon>Heliantheae alliance</taxon>
        <taxon>Millerieae</taxon>
        <taxon>Smallanthus</taxon>
    </lineage>
</organism>